<name>X1JCA0_9ZZZZ</name>
<dbReference type="Pfam" id="PF12728">
    <property type="entry name" value="HTH_17"/>
    <property type="match status" value="1"/>
</dbReference>
<proteinExistence type="predicted"/>
<feature type="domain" description="Helix-turn-helix" evidence="1">
    <location>
        <begin position="30"/>
        <end position="78"/>
    </location>
</feature>
<evidence type="ECO:0000259" key="1">
    <source>
        <dbReference type="Pfam" id="PF12728"/>
    </source>
</evidence>
<sequence>MTNNNFYGKLGEKNEGDKKFPITVRYGTVYFTVKDMVKWLPVKASTIDKYLRSGKIKGRKFGKKWYVTRENFYRFLEGK</sequence>
<gene>
    <name evidence="2" type="ORF">S06H3_06359</name>
</gene>
<comment type="caution">
    <text evidence="2">The sequence shown here is derived from an EMBL/GenBank/DDBJ whole genome shotgun (WGS) entry which is preliminary data.</text>
</comment>
<evidence type="ECO:0000313" key="2">
    <source>
        <dbReference type="EMBL" id="GAH92341.1"/>
    </source>
</evidence>
<dbReference type="EMBL" id="BARV01002466">
    <property type="protein sequence ID" value="GAH92341.1"/>
    <property type="molecule type" value="Genomic_DNA"/>
</dbReference>
<accession>X1JCA0</accession>
<organism evidence="2">
    <name type="scientific">marine sediment metagenome</name>
    <dbReference type="NCBI Taxonomy" id="412755"/>
    <lineage>
        <taxon>unclassified sequences</taxon>
        <taxon>metagenomes</taxon>
        <taxon>ecological metagenomes</taxon>
    </lineage>
</organism>
<dbReference type="AlphaFoldDB" id="X1JCA0"/>
<protein>
    <recommendedName>
        <fullName evidence="1">Helix-turn-helix domain-containing protein</fullName>
    </recommendedName>
</protein>
<dbReference type="InterPro" id="IPR041657">
    <property type="entry name" value="HTH_17"/>
</dbReference>
<reference evidence="2" key="1">
    <citation type="journal article" date="2014" name="Front. Microbiol.">
        <title>High frequency of phylogenetically diverse reductive dehalogenase-homologous genes in deep subseafloor sedimentary metagenomes.</title>
        <authorList>
            <person name="Kawai M."/>
            <person name="Futagami T."/>
            <person name="Toyoda A."/>
            <person name="Takaki Y."/>
            <person name="Nishi S."/>
            <person name="Hori S."/>
            <person name="Arai W."/>
            <person name="Tsubouchi T."/>
            <person name="Morono Y."/>
            <person name="Uchiyama I."/>
            <person name="Ito T."/>
            <person name="Fujiyama A."/>
            <person name="Inagaki F."/>
            <person name="Takami H."/>
        </authorList>
    </citation>
    <scope>NUCLEOTIDE SEQUENCE</scope>
    <source>
        <strain evidence="2">Expedition CK06-06</strain>
    </source>
</reference>